<protein>
    <submittedName>
        <fullName evidence="2">DUF4249 family protein</fullName>
    </submittedName>
</protein>
<organism evidence="2 3">
    <name type="scientific">Algoriphagus pacificus</name>
    <dbReference type="NCBI Taxonomy" id="2811234"/>
    <lineage>
        <taxon>Bacteria</taxon>
        <taxon>Pseudomonadati</taxon>
        <taxon>Bacteroidota</taxon>
        <taxon>Cytophagia</taxon>
        <taxon>Cytophagales</taxon>
        <taxon>Cyclobacteriaceae</taxon>
        <taxon>Algoriphagus</taxon>
    </lineage>
</organism>
<feature type="signal peptide" evidence="1">
    <location>
        <begin position="1"/>
        <end position="18"/>
    </location>
</feature>
<sequence length="278" mass="32370">MKKVWLLVLCLCFFSCQEEVSLPLATIDGVVPVIEATWSDVPFYNEVRVTLAQNYFDPSDVTVVDNALVSILIEGTTINIPFYFNDDTQSYKPVRESNTAIVGETYVLQVFWEGNYYTSRGVMLAPPTVDSLTYSYQEERLFRDEGYYIKVYGKIPFEEDNYYRIRIIENDTLRNDREDYLLFDDTFGLKFFEEGLELNYAFQNKDKVRLELYRMNKDIYDYFTELVGVLFNDGGLFSPPPQNPDTNIIVREGEGDVLGYFMVTPILTETVFIRNEDN</sequence>
<feature type="chain" id="PRO_5046857671" evidence="1">
    <location>
        <begin position="19"/>
        <end position="278"/>
    </location>
</feature>
<dbReference type="EMBL" id="JAFKCU010000002">
    <property type="protein sequence ID" value="MBN7815987.1"/>
    <property type="molecule type" value="Genomic_DNA"/>
</dbReference>
<gene>
    <name evidence="2" type="ORF">J0A69_11125</name>
</gene>
<name>A0ABS3CG24_9BACT</name>
<reference evidence="2 3" key="1">
    <citation type="submission" date="2021-03" db="EMBL/GenBank/DDBJ databases">
        <title>novel species isolated from a fishpond in China.</title>
        <authorList>
            <person name="Lu H."/>
            <person name="Cai Z."/>
        </authorList>
    </citation>
    <scope>NUCLEOTIDE SEQUENCE [LARGE SCALE GENOMIC DNA]</scope>
    <source>
        <strain evidence="2 3">YJ13C</strain>
    </source>
</reference>
<evidence type="ECO:0000313" key="2">
    <source>
        <dbReference type="EMBL" id="MBN7815987.1"/>
    </source>
</evidence>
<evidence type="ECO:0000256" key="1">
    <source>
        <dbReference type="SAM" id="SignalP"/>
    </source>
</evidence>
<evidence type="ECO:0000313" key="3">
    <source>
        <dbReference type="Proteomes" id="UP000664480"/>
    </source>
</evidence>
<dbReference type="InterPro" id="IPR025345">
    <property type="entry name" value="DUF4249"/>
</dbReference>
<dbReference type="Pfam" id="PF14054">
    <property type="entry name" value="DUF4249"/>
    <property type="match status" value="1"/>
</dbReference>
<keyword evidence="1" id="KW-0732">Signal</keyword>
<comment type="caution">
    <text evidence="2">The sequence shown here is derived from an EMBL/GenBank/DDBJ whole genome shotgun (WGS) entry which is preliminary data.</text>
</comment>
<proteinExistence type="predicted"/>
<dbReference type="Proteomes" id="UP000664480">
    <property type="component" value="Unassembled WGS sequence"/>
</dbReference>
<accession>A0ABS3CG24</accession>
<dbReference type="RefSeq" id="WP_206586624.1">
    <property type="nucleotide sequence ID" value="NZ_JAFKCU010000002.1"/>
</dbReference>
<keyword evidence="3" id="KW-1185">Reference proteome</keyword>